<dbReference type="Pfam" id="PF08768">
    <property type="entry name" value="THAP4_heme-bd"/>
    <property type="match status" value="1"/>
</dbReference>
<evidence type="ECO:0000256" key="1">
    <source>
        <dbReference type="SAM" id="SignalP"/>
    </source>
</evidence>
<feature type="chain" id="PRO_5019389516" evidence="1">
    <location>
        <begin position="25"/>
        <end position="203"/>
    </location>
</feature>
<sequence length="203" mass="22221">MKVNKSKYAIAGAALLMLCQFSFADENPLTKLIGTWEGDMGVDVSPSQRGSGSPAGAVATTPYYEKIVISSGAGATNASVQDLVTVRYHQMVFKKADNQQFHDQVGYLIWDKKNNKVYNSFCIPRAVCAVAEGDLKDANEFTMSSKANNLAESSFMIKNAKTKAFTITIKYNEDGTLSYTQKTDLLIYGKPFSHVDSSVLTKK</sequence>
<dbReference type="RefSeq" id="WP_125971023.1">
    <property type="nucleotide sequence ID" value="NZ_CP034433.1"/>
</dbReference>
<keyword evidence="1" id="KW-0732">Signal</keyword>
<feature type="domain" description="THAP4-like heme-binding" evidence="2">
    <location>
        <begin position="27"/>
        <end position="202"/>
    </location>
</feature>
<dbReference type="InterPro" id="IPR014602">
    <property type="entry name" value="UCP036226"/>
</dbReference>
<dbReference type="SUPFAM" id="SSF50814">
    <property type="entry name" value="Lipocalins"/>
    <property type="match status" value="1"/>
</dbReference>
<organism evidence="3 4">
    <name type="scientific">Iodobacter ciconiae</name>
    <dbReference type="NCBI Taxonomy" id="2496266"/>
    <lineage>
        <taxon>Bacteria</taxon>
        <taxon>Pseudomonadati</taxon>
        <taxon>Pseudomonadota</taxon>
        <taxon>Betaproteobacteria</taxon>
        <taxon>Neisseriales</taxon>
        <taxon>Chitinibacteraceae</taxon>
        <taxon>Iodobacter</taxon>
    </lineage>
</organism>
<dbReference type="InterPro" id="IPR012674">
    <property type="entry name" value="Calycin"/>
</dbReference>
<proteinExistence type="predicted"/>
<evidence type="ECO:0000313" key="4">
    <source>
        <dbReference type="Proteomes" id="UP000282438"/>
    </source>
</evidence>
<reference evidence="3 4" key="1">
    <citation type="submission" date="2018-12" db="EMBL/GenBank/DDBJ databases">
        <title>Complete genome sequence of Iodobacter sp. H11R3.</title>
        <authorList>
            <person name="Bae J.-W."/>
        </authorList>
    </citation>
    <scope>NUCLEOTIDE SEQUENCE [LARGE SCALE GENOMIC DNA]</scope>
    <source>
        <strain evidence="3 4">H11R3</strain>
    </source>
</reference>
<dbReference type="Gene3D" id="2.40.128.20">
    <property type="match status" value="1"/>
</dbReference>
<keyword evidence="4" id="KW-1185">Reference proteome</keyword>
<dbReference type="AlphaFoldDB" id="A0A3S8ZN94"/>
<feature type="signal peptide" evidence="1">
    <location>
        <begin position="1"/>
        <end position="24"/>
    </location>
</feature>
<gene>
    <name evidence="3" type="ORF">EJO50_00220</name>
</gene>
<dbReference type="Proteomes" id="UP000282438">
    <property type="component" value="Chromosome"/>
</dbReference>
<dbReference type="PIRSF" id="PIRSF036226">
    <property type="entry name" value="UCP036226"/>
    <property type="match status" value="1"/>
</dbReference>
<dbReference type="KEGG" id="iod:EJO50_00220"/>
<evidence type="ECO:0000259" key="2">
    <source>
        <dbReference type="Pfam" id="PF08768"/>
    </source>
</evidence>
<name>A0A3S8ZN94_9NEIS</name>
<evidence type="ECO:0000313" key="3">
    <source>
        <dbReference type="EMBL" id="AZN35047.1"/>
    </source>
</evidence>
<accession>A0A3S8ZN94</accession>
<dbReference type="InterPro" id="IPR014878">
    <property type="entry name" value="THAP4-like_heme-bd"/>
</dbReference>
<protein>
    <submittedName>
        <fullName evidence="3">DUF1794 domain-containing protein</fullName>
    </submittedName>
</protein>
<dbReference type="EMBL" id="CP034433">
    <property type="protein sequence ID" value="AZN35047.1"/>
    <property type="molecule type" value="Genomic_DNA"/>
</dbReference>
<dbReference type="OrthoDB" id="9784808at2"/>